<dbReference type="Proteomes" id="UP000663841">
    <property type="component" value="Unassembled WGS sequence"/>
</dbReference>
<comment type="caution">
    <text evidence="4">The sequence shown here is derived from an EMBL/GenBank/DDBJ whole genome shotgun (WGS) entry which is preliminary data.</text>
</comment>
<dbReference type="InterPro" id="IPR027417">
    <property type="entry name" value="P-loop_NTPase"/>
</dbReference>
<evidence type="ECO:0000313" key="4">
    <source>
        <dbReference type="EMBL" id="CAE6473258.1"/>
    </source>
</evidence>
<dbReference type="PROSITE" id="PS50837">
    <property type="entry name" value="NACHT"/>
    <property type="match status" value="1"/>
</dbReference>
<keyword evidence="1" id="KW-0677">Repeat</keyword>
<feature type="region of interest" description="Disordered" evidence="2">
    <location>
        <begin position="11"/>
        <end position="43"/>
    </location>
</feature>
<evidence type="ECO:0000256" key="2">
    <source>
        <dbReference type="SAM" id="MobiDB-lite"/>
    </source>
</evidence>
<dbReference type="EMBL" id="CAJMWW010000536">
    <property type="protein sequence ID" value="CAE6473258.1"/>
    <property type="molecule type" value="Genomic_DNA"/>
</dbReference>
<dbReference type="InterPro" id="IPR007111">
    <property type="entry name" value="NACHT_NTPase"/>
</dbReference>
<dbReference type="SUPFAM" id="SSF52540">
    <property type="entry name" value="P-loop containing nucleoside triphosphate hydrolases"/>
    <property type="match status" value="1"/>
</dbReference>
<dbReference type="InterPro" id="IPR056884">
    <property type="entry name" value="NPHP3-like_N"/>
</dbReference>
<reference evidence="4" key="1">
    <citation type="submission" date="2021-01" db="EMBL/GenBank/DDBJ databases">
        <authorList>
            <person name="Kaushik A."/>
        </authorList>
    </citation>
    <scope>NUCLEOTIDE SEQUENCE</scope>
    <source>
        <strain evidence="4">AG3-T5</strain>
    </source>
</reference>
<dbReference type="OrthoDB" id="37730at2759"/>
<feature type="domain" description="NACHT" evidence="3">
    <location>
        <begin position="295"/>
        <end position="448"/>
    </location>
</feature>
<accession>A0A8H3C3M6</accession>
<gene>
    <name evidence="4" type="ORF">RDB_LOCUS183301</name>
</gene>
<sequence length="873" mass="98183">MSFRNKLEKLGRGFPRILEPSGDSQTDITAPASAGSLPNPSELKLLTPISNTQRSDSALQSATSLVTTGADNDNNINLPAEVDKKLERPSPIAQKVNRSGSSWAGVKALQMTLRPNSKCPLKPMVDEFVRCIEFFERATKGGGEQKKLRKEFDELFHKIDLQYTNNPAFAVTPSIESPCRSICSRLHRVQDKSGGGSMKWYLRIAGAFEPQQVLLEYRRMRGDLQRLLLNMDTRIWQMPDDRADDFLLECLRPSLSARYDSSEAAALHRGACTAGTRTSELRKMLDWVYDPETNSTYWLSGMAGTGKTTIIHSLCEQLDNEGLLGASFFCSRSISECREVDRIMRSIAYQLAQFSYPFRCALIGVLRKDPNLFNRGVQFQFQRLITCPLVQVQETMPDGLVLIIDALDECTDKDATTQILEALLNGSSHLPVKFIASSRPESVIQKQMDEQKGKRIKFRLVLHEIGEGVVKIDIEMYLRQALKSTNPSDKQITTLVQQAGTLFIYAATIVRYVTDVGLPGESHIRLDQLLNSPTLALAGANNEIDALYEIILKLAIDSPGVTDVEKNDIKRVLGIAICAQEPMTVRAITFVLEMAEARVHTALQALSSVLLVLKASQVVMTLHASFPDYMLDPKRSNKYCCRRKTHQEALALGCFRWIRENKSQFNICGLESPHIRDRDIPDLENRVGKVVSWELYYACRNWAAHPARTGRSAELLEQFSDFLSSRFLLWMEVMNLKHSMHAGPGMLWCAEEWAKEKCGAEIVQLTHAAWRFAMDYQLGAAKLSTLHIYRSVSSFLPSSSPLWRHYRKHALRVIFSDPKMIQRKVELFGYITLDSGVGEAEWSPDGTRIVGITYNSRIAVLNAATYQVILGQR</sequence>
<dbReference type="Gene3D" id="3.40.50.300">
    <property type="entry name" value="P-loop containing nucleotide triphosphate hydrolases"/>
    <property type="match status" value="1"/>
</dbReference>
<dbReference type="PANTHER" id="PTHR10039">
    <property type="entry name" value="AMELOGENIN"/>
    <property type="match status" value="1"/>
</dbReference>
<evidence type="ECO:0000259" key="3">
    <source>
        <dbReference type="PROSITE" id="PS50837"/>
    </source>
</evidence>
<dbReference type="AlphaFoldDB" id="A0A8H3C3M6"/>
<evidence type="ECO:0000313" key="5">
    <source>
        <dbReference type="Proteomes" id="UP000663841"/>
    </source>
</evidence>
<dbReference type="Pfam" id="PF24883">
    <property type="entry name" value="NPHP3_N"/>
    <property type="match status" value="1"/>
</dbReference>
<evidence type="ECO:0000256" key="1">
    <source>
        <dbReference type="ARBA" id="ARBA00022737"/>
    </source>
</evidence>
<proteinExistence type="predicted"/>
<protein>
    <recommendedName>
        <fullName evidence="3">NACHT domain-containing protein</fullName>
    </recommendedName>
</protein>
<name>A0A8H3C3M6_9AGAM</name>
<organism evidence="4 5">
    <name type="scientific">Rhizoctonia solani</name>
    <dbReference type="NCBI Taxonomy" id="456999"/>
    <lineage>
        <taxon>Eukaryota</taxon>
        <taxon>Fungi</taxon>
        <taxon>Dikarya</taxon>
        <taxon>Basidiomycota</taxon>
        <taxon>Agaricomycotina</taxon>
        <taxon>Agaricomycetes</taxon>
        <taxon>Cantharellales</taxon>
        <taxon>Ceratobasidiaceae</taxon>
        <taxon>Rhizoctonia</taxon>
    </lineage>
</organism>